<proteinExistence type="predicted"/>
<keyword evidence="1" id="KW-0812">Transmembrane</keyword>
<keyword evidence="1" id="KW-1133">Transmembrane helix</keyword>
<dbReference type="Proteomes" id="UP001597197">
    <property type="component" value="Unassembled WGS sequence"/>
</dbReference>
<evidence type="ECO:0000313" key="3">
    <source>
        <dbReference type="EMBL" id="MFD1875114.1"/>
    </source>
</evidence>
<dbReference type="InterPro" id="IPR058207">
    <property type="entry name" value="PID_CTERM"/>
</dbReference>
<evidence type="ECO:0000256" key="2">
    <source>
        <dbReference type="SAM" id="SignalP"/>
    </source>
</evidence>
<organism evidence="3 4">
    <name type="scientific">Hymenobacter bucti</name>
    <dbReference type="NCBI Taxonomy" id="1844114"/>
    <lineage>
        <taxon>Bacteria</taxon>
        <taxon>Pseudomonadati</taxon>
        <taxon>Bacteroidota</taxon>
        <taxon>Cytophagia</taxon>
        <taxon>Cytophagales</taxon>
        <taxon>Hymenobacteraceae</taxon>
        <taxon>Hymenobacter</taxon>
    </lineage>
</organism>
<reference evidence="4" key="1">
    <citation type="journal article" date="2019" name="Int. J. Syst. Evol. Microbiol.">
        <title>The Global Catalogue of Microorganisms (GCM) 10K type strain sequencing project: providing services to taxonomists for standard genome sequencing and annotation.</title>
        <authorList>
            <consortium name="The Broad Institute Genomics Platform"/>
            <consortium name="The Broad Institute Genome Sequencing Center for Infectious Disease"/>
            <person name="Wu L."/>
            <person name="Ma J."/>
        </authorList>
    </citation>
    <scope>NUCLEOTIDE SEQUENCE [LARGE SCALE GENOMIC DNA]</scope>
    <source>
        <strain evidence="4">CGMCC 1.15795</strain>
    </source>
</reference>
<accession>A0ABW4QZR7</accession>
<comment type="caution">
    <text evidence="3">The sequence shown here is derived from an EMBL/GenBank/DDBJ whole genome shotgun (WGS) entry which is preliminary data.</text>
</comment>
<feature type="transmembrane region" description="Helical" evidence="1">
    <location>
        <begin position="51"/>
        <end position="67"/>
    </location>
</feature>
<evidence type="ECO:0000313" key="4">
    <source>
        <dbReference type="Proteomes" id="UP001597197"/>
    </source>
</evidence>
<keyword evidence="1" id="KW-0472">Membrane</keyword>
<sequence length="77" mass="7799">MFTSLLFSLRRPALLVGLLLAALVSHAQAPGNGGATGGPPQPQADPTAVPLDGGASLLLVSGVAFGLKKLRARRRAN</sequence>
<evidence type="ECO:0000256" key="1">
    <source>
        <dbReference type="SAM" id="Phobius"/>
    </source>
</evidence>
<name>A0ABW4QZR7_9BACT</name>
<keyword evidence="2" id="KW-0732">Signal</keyword>
<dbReference type="RefSeq" id="WP_382317501.1">
    <property type="nucleotide sequence ID" value="NZ_JBHUFD010000018.1"/>
</dbReference>
<gene>
    <name evidence="3" type="ORF">ACFSDX_21950</name>
</gene>
<keyword evidence="4" id="KW-1185">Reference proteome</keyword>
<dbReference type="EMBL" id="JBHUFD010000018">
    <property type="protein sequence ID" value="MFD1875114.1"/>
    <property type="molecule type" value="Genomic_DNA"/>
</dbReference>
<feature type="chain" id="PRO_5046793921" evidence="2">
    <location>
        <begin position="28"/>
        <end position="77"/>
    </location>
</feature>
<dbReference type="NCBIfam" id="NF046080">
    <property type="entry name" value="PID_CTERM"/>
    <property type="match status" value="1"/>
</dbReference>
<protein>
    <submittedName>
        <fullName evidence="3">PID-CTERM protein-sorting domain-containing protein</fullName>
    </submittedName>
</protein>
<feature type="signal peptide" evidence="2">
    <location>
        <begin position="1"/>
        <end position="27"/>
    </location>
</feature>